<proteinExistence type="predicted"/>
<evidence type="ECO:0000313" key="2">
    <source>
        <dbReference type="Proteomes" id="UP000298429"/>
    </source>
</evidence>
<dbReference type="EMBL" id="RQGN01000013">
    <property type="protein sequence ID" value="TGM08984.1"/>
    <property type="molecule type" value="Genomic_DNA"/>
</dbReference>
<protein>
    <submittedName>
        <fullName evidence="1">Uncharacterized protein</fullName>
    </submittedName>
</protein>
<dbReference type="RefSeq" id="WP_135669715.1">
    <property type="nucleotide sequence ID" value="NZ_RQGN01000013.1"/>
</dbReference>
<sequence length="154" mass="18235">MNDSNSTKRFLVNGKVVHEGKFWRRGRTLSKRLEQIVIESELNLRDIAFQYSQNADPDSPFQPGPIYREHLADVIKGTRKTPRYVKAIEESWKLPIEQIRTIYREDKEMEKRDEAYAPRFIQEFASWYRDVFRSQKEISNLDPILEGSEIEIAV</sequence>
<reference evidence="1 2" key="1">
    <citation type="journal article" date="2019" name="PLoS Negl. Trop. Dis.">
        <title>Revisiting the worldwide diversity of Leptospira species in the environment.</title>
        <authorList>
            <person name="Vincent A.T."/>
            <person name="Schiettekatte O."/>
            <person name="Bourhy P."/>
            <person name="Veyrier F.J."/>
            <person name="Picardeau M."/>
        </authorList>
    </citation>
    <scope>NUCLEOTIDE SEQUENCE [LARGE SCALE GENOMIC DNA]</scope>
    <source>
        <strain evidence="1 2">201702444</strain>
    </source>
</reference>
<comment type="caution">
    <text evidence="1">The sequence shown here is derived from an EMBL/GenBank/DDBJ whole genome shotgun (WGS) entry which is preliminary data.</text>
</comment>
<name>A0A5F2BSL6_9LEPT</name>
<gene>
    <name evidence="1" type="ORF">EHQ76_03285</name>
</gene>
<accession>A0A5F2BSL6</accession>
<dbReference type="AlphaFoldDB" id="A0A5F2BSL6"/>
<dbReference type="OrthoDB" id="342791at2"/>
<evidence type="ECO:0000313" key="1">
    <source>
        <dbReference type="EMBL" id="TGM08984.1"/>
    </source>
</evidence>
<dbReference type="Proteomes" id="UP000298429">
    <property type="component" value="Unassembled WGS sequence"/>
</dbReference>
<organism evidence="1 2">
    <name type="scientific">Leptospira barantonii</name>
    <dbReference type="NCBI Taxonomy" id="2023184"/>
    <lineage>
        <taxon>Bacteria</taxon>
        <taxon>Pseudomonadati</taxon>
        <taxon>Spirochaetota</taxon>
        <taxon>Spirochaetia</taxon>
        <taxon>Leptospirales</taxon>
        <taxon>Leptospiraceae</taxon>
        <taxon>Leptospira</taxon>
    </lineage>
</organism>